<dbReference type="EMBL" id="MU154729">
    <property type="protein sequence ID" value="KAF9488149.1"/>
    <property type="molecule type" value="Genomic_DNA"/>
</dbReference>
<proteinExistence type="predicted"/>
<evidence type="ECO:0000313" key="4">
    <source>
        <dbReference type="Proteomes" id="UP000807025"/>
    </source>
</evidence>
<comment type="caution">
    <text evidence="3">The sequence shown here is derived from an EMBL/GenBank/DDBJ whole genome shotgun (WGS) entry which is preliminary data.</text>
</comment>
<keyword evidence="4" id="KW-1185">Reference proteome</keyword>
<organism evidence="3 4">
    <name type="scientific">Pleurotus eryngii</name>
    <name type="common">Boletus of the steppes</name>
    <dbReference type="NCBI Taxonomy" id="5323"/>
    <lineage>
        <taxon>Eukaryota</taxon>
        <taxon>Fungi</taxon>
        <taxon>Dikarya</taxon>
        <taxon>Basidiomycota</taxon>
        <taxon>Agaricomycotina</taxon>
        <taxon>Agaricomycetes</taxon>
        <taxon>Agaricomycetidae</taxon>
        <taxon>Agaricales</taxon>
        <taxon>Pleurotineae</taxon>
        <taxon>Pleurotaceae</taxon>
        <taxon>Pleurotus</taxon>
    </lineage>
</organism>
<sequence>MLAVLALTRTTCEAVPLSSFDIDERSVVPVVSDPYPTARTGAFRRFSMASTNGHYDQSLLAAAPKATQSQLQEGYNPDLLNESTQPPPRDIESAHASKEYLGTQPTPVPRKVPFWRTTKGIIIIAVAVVVVVGAVVGGAVGGTVGKKKSSNNSGSLETGDSGSQEQPAAAPATTTTSTTPAAGPTPQQNPTTADTGTDTTNAGNTGTAPPANPNPPASGTGGSLAASGNAVTPASPEVLGVDTLI</sequence>
<keyword evidence="2" id="KW-0812">Transmembrane</keyword>
<dbReference type="OrthoDB" id="3268868at2759"/>
<evidence type="ECO:0000256" key="2">
    <source>
        <dbReference type="SAM" id="Phobius"/>
    </source>
</evidence>
<feature type="compositionally biased region" description="Low complexity" evidence="1">
    <location>
        <begin position="166"/>
        <end position="209"/>
    </location>
</feature>
<accession>A0A9P5ZI29</accession>
<feature type="region of interest" description="Disordered" evidence="1">
    <location>
        <begin position="140"/>
        <end position="245"/>
    </location>
</feature>
<keyword evidence="2" id="KW-0472">Membrane</keyword>
<keyword evidence="2" id="KW-1133">Transmembrane helix</keyword>
<gene>
    <name evidence="3" type="ORF">BDN71DRAFT_527374</name>
</gene>
<dbReference type="AlphaFoldDB" id="A0A9P5ZI29"/>
<protein>
    <submittedName>
        <fullName evidence="3">Uncharacterized protein</fullName>
    </submittedName>
</protein>
<evidence type="ECO:0000256" key="1">
    <source>
        <dbReference type="SAM" id="MobiDB-lite"/>
    </source>
</evidence>
<feature type="transmembrane region" description="Helical" evidence="2">
    <location>
        <begin position="121"/>
        <end position="144"/>
    </location>
</feature>
<reference evidence="3" key="1">
    <citation type="submission" date="2020-11" db="EMBL/GenBank/DDBJ databases">
        <authorList>
            <consortium name="DOE Joint Genome Institute"/>
            <person name="Ahrendt S."/>
            <person name="Riley R."/>
            <person name="Andreopoulos W."/>
            <person name="Labutti K."/>
            <person name="Pangilinan J."/>
            <person name="Ruiz-Duenas F.J."/>
            <person name="Barrasa J.M."/>
            <person name="Sanchez-Garcia M."/>
            <person name="Camarero S."/>
            <person name="Miyauchi S."/>
            <person name="Serrano A."/>
            <person name="Linde D."/>
            <person name="Babiker R."/>
            <person name="Drula E."/>
            <person name="Ayuso-Fernandez I."/>
            <person name="Pacheco R."/>
            <person name="Padilla G."/>
            <person name="Ferreira P."/>
            <person name="Barriuso J."/>
            <person name="Kellner H."/>
            <person name="Castanera R."/>
            <person name="Alfaro M."/>
            <person name="Ramirez L."/>
            <person name="Pisabarro A.G."/>
            <person name="Kuo A."/>
            <person name="Tritt A."/>
            <person name="Lipzen A."/>
            <person name="He G."/>
            <person name="Yan M."/>
            <person name="Ng V."/>
            <person name="Cullen D."/>
            <person name="Martin F."/>
            <person name="Rosso M.-N."/>
            <person name="Henrissat B."/>
            <person name="Hibbett D."/>
            <person name="Martinez A.T."/>
            <person name="Grigoriev I.V."/>
        </authorList>
    </citation>
    <scope>NUCLEOTIDE SEQUENCE</scope>
    <source>
        <strain evidence="3">ATCC 90797</strain>
    </source>
</reference>
<evidence type="ECO:0000313" key="3">
    <source>
        <dbReference type="EMBL" id="KAF9488149.1"/>
    </source>
</evidence>
<feature type="compositionally biased region" description="Polar residues" evidence="1">
    <location>
        <begin position="150"/>
        <end position="165"/>
    </location>
</feature>
<name>A0A9P5ZI29_PLEER</name>
<dbReference type="Proteomes" id="UP000807025">
    <property type="component" value="Unassembled WGS sequence"/>
</dbReference>